<dbReference type="EMBL" id="JAVRHX010000003">
    <property type="protein sequence ID" value="MDT0595353.1"/>
    <property type="molecule type" value="Genomic_DNA"/>
</dbReference>
<gene>
    <name evidence="1" type="ORF">RM552_10890</name>
</gene>
<name>A0ABU2ZRU0_9ALTE</name>
<evidence type="ECO:0000313" key="1">
    <source>
        <dbReference type="EMBL" id="MDT0595353.1"/>
    </source>
</evidence>
<keyword evidence="2" id="KW-1185">Reference proteome</keyword>
<evidence type="ECO:0000313" key="2">
    <source>
        <dbReference type="Proteomes" id="UP001253545"/>
    </source>
</evidence>
<comment type="caution">
    <text evidence="1">The sequence shown here is derived from an EMBL/GenBank/DDBJ whole genome shotgun (WGS) entry which is preliminary data.</text>
</comment>
<reference evidence="1 2" key="1">
    <citation type="submission" date="2023-09" db="EMBL/GenBank/DDBJ databases">
        <authorList>
            <person name="Rey-Velasco X."/>
        </authorList>
    </citation>
    <scope>NUCLEOTIDE SEQUENCE [LARGE SCALE GENOMIC DNA]</scope>
    <source>
        <strain evidence="1 2">P117</strain>
    </source>
</reference>
<dbReference type="Proteomes" id="UP001253545">
    <property type="component" value="Unassembled WGS sequence"/>
</dbReference>
<organism evidence="1 2">
    <name type="scientific">Glaciecola petra</name>
    <dbReference type="NCBI Taxonomy" id="3075602"/>
    <lineage>
        <taxon>Bacteria</taxon>
        <taxon>Pseudomonadati</taxon>
        <taxon>Pseudomonadota</taxon>
        <taxon>Gammaproteobacteria</taxon>
        <taxon>Alteromonadales</taxon>
        <taxon>Alteromonadaceae</taxon>
        <taxon>Glaciecola</taxon>
    </lineage>
</organism>
<sequence length="411" mass="45778">MNAKPILPNNTNILELSIVNGHSHNKNNQTLHLNSKQVDYSKQGWEQRIAHDWTFFDIPAAEGRLLIIDISKSAANELPTYRYLANDNTQNQLYEPWSSSKIFAYTGAMAQLRKLGLSSNGSIGEHNIADMITSINSYEPFGKADGNSNALATFFANLATRDYLTDLFYDNWLNLSTPNIYFRGAYGPSAFEPLSYTFNHAINTIASNPSTIELNMNNIATDDPGYLPYRCEKCGLTGNKPMTTLAQAEWLKRLAMHQSDPVTAHPELAQEDILNLFYGKDNSQKSPLAGMTSGISNMLQMAIASNISDTEINDTTEAKIALDTHYDGKWRVFQKIGWGPSETRSTSENVVLAYVSLPHPHDPKQSRSFVVAAQVAVPEASEANVTKAGQKMQTLLNRGIARYMQLFDIYF</sequence>
<accession>A0ABU2ZRU0</accession>
<proteinExistence type="predicted"/>
<protein>
    <submittedName>
        <fullName evidence="1">Uncharacterized protein</fullName>
    </submittedName>
</protein>
<dbReference type="RefSeq" id="WP_311368870.1">
    <property type="nucleotide sequence ID" value="NZ_JAVRHX010000003.1"/>
</dbReference>